<protein>
    <submittedName>
        <fullName evidence="1">Uncharacterized protein</fullName>
    </submittedName>
</protein>
<reference evidence="1 2" key="1">
    <citation type="submission" date="2017-03" db="EMBL/GenBank/DDBJ databases">
        <title>Genome analysis of strain PAMC 26510.</title>
        <authorList>
            <person name="Oh H.-M."/>
            <person name="Yang J.-A."/>
        </authorList>
    </citation>
    <scope>NUCLEOTIDE SEQUENCE [LARGE SCALE GENOMIC DNA]</scope>
    <source>
        <strain evidence="1 2">PAMC 26510</strain>
    </source>
</reference>
<name>A0A242MUQ6_CABSO</name>
<evidence type="ECO:0000313" key="2">
    <source>
        <dbReference type="Proteomes" id="UP000194546"/>
    </source>
</evidence>
<dbReference type="AlphaFoldDB" id="A0A242MUQ6"/>
<sequence length="41" mass="4533">MENGRNLSHAAPESVRISLFDDTVMRLPPATLIEARRAVVV</sequence>
<gene>
    <name evidence="1" type="ORF">PAMC26510_14340</name>
</gene>
<organism evidence="1 2">
    <name type="scientific">Caballeronia sordidicola</name>
    <name type="common">Burkholderia sordidicola</name>
    <dbReference type="NCBI Taxonomy" id="196367"/>
    <lineage>
        <taxon>Bacteria</taxon>
        <taxon>Pseudomonadati</taxon>
        <taxon>Pseudomonadota</taxon>
        <taxon>Betaproteobacteria</taxon>
        <taxon>Burkholderiales</taxon>
        <taxon>Burkholderiaceae</taxon>
        <taxon>Caballeronia</taxon>
    </lineage>
</organism>
<dbReference type="Proteomes" id="UP000194546">
    <property type="component" value="Unassembled WGS sequence"/>
</dbReference>
<evidence type="ECO:0000313" key="1">
    <source>
        <dbReference type="EMBL" id="OTP75115.1"/>
    </source>
</evidence>
<proteinExistence type="predicted"/>
<accession>A0A242MUQ6</accession>
<dbReference type="EMBL" id="NBTY01000075">
    <property type="protein sequence ID" value="OTP75115.1"/>
    <property type="molecule type" value="Genomic_DNA"/>
</dbReference>
<comment type="caution">
    <text evidence="1">The sequence shown here is derived from an EMBL/GenBank/DDBJ whole genome shotgun (WGS) entry which is preliminary data.</text>
</comment>